<evidence type="ECO:0000256" key="9">
    <source>
        <dbReference type="PROSITE-ProRule" id="PRU00221"/>
    </source>
</evidence>
<proteinExistence type="inferred from homology"/>
<keyword evidence="4 9" id="KW-0853">WD repeat</keyword>
<protein>
    <recommendedName>
        <fullName evidence="8">Actin-related protein 2/3 complex subunit</fullName>
    </recommendedName>
</protein>
<dbReference type="InterPro" id="IPR036322">
    <property type="entry name" value="WD40_repeat_dom_sf"/>
</dbReference>
<evidence type="ECO:0000313" key="10">
    <source>
        <dbReference type="EMBL" id="CAF0723929.1"/>
    </source>
</evidence>
<evidence type="ECO:0000256" key="6">
    <source>
        <dbReference type="ARBA" id="ARBA00023203"/>
    </source>
</evidence>
<sequence length="373" mass="41733">MTEILNLNINSSISCHAWNRDRTQIAVSLNSKEVYIYSKSGNSWSLTQTLTDHSARVLSIDWAPQTNRIVTCGSDKNAYVWSHDGRQWKPELVVLRINRAATCVKWSPNEKKFAVGCGNRCICVCYFEPNQLFWVSKHIKKQIKSTTLCLDWHPNNALIAAGGTDFKCRIFGAYISEVDGPLTQTSNWATTIKASECIAEFSASNNGWVYSCAFSFDGNILAFVAHDSTVYMVDSSRNPQELLSLRTPFLPFLTMRFISNTSFIAAGHDCFPVVFGLSGNKISILEKLEVSPTKQTSSVATAKDIFGNRERLNMDQASNNTLNSIHQNSIKDINIYKGDDNKVSQISTSSLDGNIVVWDLNALERQFGNLRIR</sequence>
<evidence type="ECO:0000256" key="7">
    <source>
        <dbReference type="ARBA" id="ARBA00023212"/>
    </source>
</evidence>
<evidence type="ECO:0000256" key="3">
    <source>
        <dbReference type="ARBA" id="ARBA00022490"/>
    </source>
</evidence>
<dbReference type="EMBL" id="CAJNOC010000183">
    <property type="protein sequence ID" value="CAF0723929.1"/>
    <property type="molecule type" value="Genomic_DNA"/>
</dbReference>
<dbReference type="GO" id="GO:0005885">
    <property type="term" value="C:Arp2/3 protein complex"/>
    <property type="evidence" value="ECO:0007669"/>
    <property type="project" value="UniProtKB-UniRule"/>
</dbReference>
<dbReference type="Pfam" id="PF00400">
    <property type="entry name" value="WD40"/>
    <property type="match status" value="3"/>
</dbReference>
<evidence type="ECO:0000256" key="5">
    <source>
        <dbReference type="ARBA" id="ARBA00022737"/>
    </source>
</evidence>
<organism evidence="10 11">
    <name type="scientific">Brachionus calyciflorus</name>
    <dbReference type="NCBI Taxonomy" id="104777"/>
    <lineage>
        <taxon>Eukaryota</taxon>
        <taxon>Metazoa</taxon>
        <taxon>Spiralia</taxon>
        <taxon>Gnathifera</taxon>
        <taxon>Rotifera</taxon>
        <taxon>Eurotatoria</taxon>
        <taxon>Monogononta</taxon>
        <taxon>Pseudotrocha</taxon>
        <taxon>Ploima</taxon>
        <taxon>Brachionidae</taxon>
        <taxon>Brachionus</taxon>
    </lineage>
</organism>
<dbReference type="InterPro" id="IPR015943">
    <property type="entry name" value="WD40/YVTN_repeat-like_dom_sf"/>
</dbReference>
<keyword evidence="6 8" id="KW-0009">Actin-binding</keyword>
<evidence type="ECO:0000256" key="2">
    <source>
        <dbReference type="ARBA" id="ARBA00006260"/>
    </source>
</evidence>
<keyword evidence="5" id="KW-0677">Repeat</keyword>
<dbReference type="SMART" id="SM00320">
    <property type="entry name" value="WD40"/>
    <property type="match status" value="5"/>
</dbReference>
<evidence type="ECO:0000256" key="8">
    <source>
        <dbReference type="PIRNR" id="PIRNR038093"/>
    </source>
</evidence>
<comment type="caution">
    <text evidence="10">The sequence shown here is derived from an EMBL/GenBank/DDBJ whole genome shotgun (WGS) entry which is preliminary data.</text>
</comment>
<dbReference type="GO" id="GO:0034314">
    <property type="term" value="P:Arp2/3 complex-mediated actin nucleation"/>
    <property type="evidence" value="ECO:0007669"/>
    <property type="project" value="UniProtKB-UniRule"/>
</dbReference>
<dbReference type="AlphaFoldDB" id="A0A813MXH4"/>
<evidence type="ECO:0000313" key="11">
    <source>
        <dbReference type="Proteomes" id="UP000663879"/>
    </source>
</evidence>
<comment type="subcellular location">
    <subcellularLocation>
        <location evidence="1">Cytoplasm</location>
        <location evidence="1">Cytoskeleton</location>
    </subcellularLocation>
</comment>
<dbReference type="Proteomes" id="UP000663879">
    <property type="component" value="Unassembled WGS sequence"/>
</dbReference>
<dbReference type="OrthoDB" id="406844at2759"/>
<dbReference type="InterPro" id="IPR017383">
    <property type="entry name" value="ARPC1"/>
</dbReference>
<keyword evidence="11" id="KW-1185">Reference proteome</keyword>
<gene>
    <name evidence="10" type="ORF">OXX778_LOCUS2373</name>
</gene>
<keyword evidence="3 8" id="KW-0963">Cytoplasm</keyword>
<evidence type="ECO:0000256" key="1">
    <source>
        <dbReference type="ARBA" id="ARBA00004245"/>
    </source>
</evidence>
<accession>A0A813MXH4</accession>
<dbReference type="SUPFAM" id="SSF50978">
    <property type="entry name" value="WD40 repeat-like"/>
    <property type="match status" value="1"/>
</dbReference>
<dbReference type="PANTHER" id="PTHR10709">
    <property type="entry name" value="ACTIN-RELATED PROTEIN 2/3 COMPLEX SUBUNIT 1"/>
    <property type="match status" value="1"/>
</dbReference>
<dbReference type="Gene3D" id="2.130.10.10">
    <property type="entry name" value="YVTN repeat-like/Quinoprotein amine dehydrogenase"/>
    <property type="match status" value="1"/>
</dbReference>
<dbReference type="GO" id="GO:0051015">
    <property type="term" value="F:actin filament binding"/>
    <property type="evidence" value="ECO:0007669"/>
    <property type="project" value="TreeGrafter"/>
</dbReference>
<evidence type="ECO:0000256" key="4">
    <source>
        <dbReference type="ARBA" id="ARBA00022574"/>
    </source>
</evidence>
<dbReference type="PIRSF" id="PIRSF038093">
    <property type="entry name" value="ARP2/3_su1"/>
    <property type="match status" value="1"/>
</dbReference>
<comment type="function">
    <text evidence="8">Functions as component of the Arp2/3 complex which is involved in regulation of actin polymerization and together with an activating nucleation-promoting factor (NPF) mediates the formation of branched actin networks.</text>
</comment>
<dbReference type="PANTHER" id="PTHR10709:SF2">
    <property type="entry name" value="ACTIN-RELATED PROTEIN 2_3 COMPLEX SUBUNIT"/>
    <property type="match status" value="1"/>
</dbReference>
<feature type="repeat" description="WD" evidence="9">
    <location>
        <begin position="50"/>
        <end position="82"/>
    </location>
</feature>
<name>A0A813MXH4_9BILA</name>
<keyword evidence="7 8" id="KW-0206">Cytoskeleton</keyword>
<dbReference type="InterPro" id="IPR001680">
    <property type="entry name" value="WD40_rpt"/>
</dbReference>
<reference evidence="10" key="1">
    <citation type="submission" date="2021-02" db="EMBL/GenBank/DDBJ databases">
        <authorList>
            <person name="Nowell W R."/>
        </authorList>
    </citation>
    <scope>NUCLEOTIDE SEQUENCE</scope>
    <source>
        <strain evidence="10">Ploen Becks lab</strain>
    </source>
</reference>
<dbReference type="PROSITE" id="PS50082">
    <property type="entry name" value="WD_REPEATS_2"/>
    <property type="match status" value="1"/>
</dbReference>
<dbReference type="PROSITE" id="PS50294">
    <property type="entry name" value="WD_REPEATS_REGION"/>
    <property type="match status" value="1"/>
</dbReference>
<comment type="similarity">
    <text evidence="2 8">Belongs to the WD repeat ARPC1 family.</text>
</comment>